<proteinExistence type="predicted"/>
<dbReference type="Pfam" id="PF11951">
    <property type="entry name" value="Fungal_trans_2"/>
    <property type="match status" value="1"/>
</dbReference>
<feature type="region of interest" description="Disordered" evidence="3">
    <location>
        <begin position="1"/>
        <end position="37"/>
    </location>
</feature>
<dbReference type="InterPro" id="IPR021858">
    <property type="entry name" value="Fun_TF"/>
</dbReference>
<comment type="subcellular location">
    <subcellularLocation>
        <location evidence="1">Nucleus</location>
    </subcellularLocation>
</comment>
<evidence type="ECO:0000256" key="2">
    <source>
        <dbReference type="ARBA" id="ARBA00023242"/>
    </source>
</evidence>
<organism evidence="4 5">
    <name type="scientific">Botryosphaeria dothidea</name>
    <dbReference type="NCBI Taxonomy" id="55169"/>
    <lineage>
        <taxon>Eukaryota</taxon>
        <taxon>Fungi</taxon>
        <taxon>Dikarya</taxon>
        <taxon>Ascomycota</taxon>
        <taxon>Pezizomycotina</taxon>
        <taxon>Dothideomycetes</taxon>
        <taxon>Dothideomycetes incertae sedis</taxon>
        <taxon>Botryosphaeriales</taxon>
        <taxon>Botryosphaeriaceae</taxon>
        <taxon>Botryosphaeria</taxon>
    </lineage>
</organism>
<dbReference type="GO" id="GO:0045944">
    <property type="term" value="P:positive regulation of transcription by RNA polymerase II"/>
    <property type="evidence" value="ECO:0007669"/>
    <property type="project" value="TreeGrafter"/>
</dbReference>
<dbReference type="GO" id="GO:0003700">
    <property type="term" value="F:DNA-binding transcription factor activity"/>
    <property type="evidence" value="ECO:0007669"/>
    <property type="project" value="TreeGrafter"/>
</dbReference>
<dbReference type="OrthoDB" id="5380854at2759"/>
<feature type="compositionally biased region" description="Polar residues" evidence="3">
    <location>
        <begin position="115"/>
        <end position="125"/>
    </location>
</feature>
<keyword evidence="5" id="KW-1185">Reference proteome</keyword>
<dbReference type="PANTHER" id="PTHR37534:SF51">
    <property type="entry name" value="ACRIFLAVINE SENSITIVITY CONTROL PROTEIN ACR-2"/>
    <property type="match status" value="1"/>
</dbReference>
<evidence type="ECO:0000256" key="1">
    <source>
        <dbReference type="ARBA" id="ARBA00004123"/>
    </source>
</evidence>
<feature type="compositionally biased region" description="Polar residues" evidence="3">
    <location>
        <begin position="26"/>
        <end position="37"/>
    </location>
</feature>
<dbReference type="EMBL" id="WWBZ02000022">
    <property type="protein sequence ID" value="KAF4308283.1"/>
    <property type="molecule type" value="Genomic_DNA"/>
</dbReference>
<dbReference type="GO" id="GO:0005634">
    <property type="term" value="C:nucleus"/>
    <property type="evidence" value="ECO:0007669"/>
    <property type="project" value="UniProtKB-SubCell"/>
</dbReference>
<evidence type="ECO:0000313" key="5">
    <source>
        <dbReference type="Proteomes" id="UP000572817"/>
    </source>
</evidence>
<comment type="caution">
    <text evidence="4">The sequence shown here is derived from an EMBL/GenBank/DDBJ whole genome shotgun (WGS) entry which is preliminary data.</text>
</comment>
<dbReference type="PANTHER" id="PTHR37534">
    <property type="entry name" value="TRANSCRIPTIONAL ACTIVATOR PROTEIN UGA3"/>
    <property type="match status" value="1"/>
</dbReference>
<evidence type="ECO:0000256" key="3">
    <source>
        <dbReference type="SAM" id="MobiDB-lite"/>
    </source>
</evidence>
<evidence type="ECO:0000313" key="4">
    <source>
        <dbReference type="EMBL" id="KAF4308283.1"/>
    </source>
</evidence>
<reference evidence="4" key="1">
    <citation type="submission" date="2020-04" db="EMBL/GenBank/DDBJ databases">
        <title>Genome Assembly and Annotation of Botryosphaeria dothidea sdau 11-99, a Latent Pathogen of Apple Fruit Ring Rot in China.</title>
        <authorList>
            <person name="Yu C."/>
            <person name="Diao Y."/>
            <person name="Lu Q."/>
            <person name="Zhao J."/>
            <person name="Cui S."/>
            <person name="Peng C."/>
            <person name="He B."/>
            <person name="Liu H."/>
        </authorList>
    </citation>
    <scope>NUCLEOTIDE SEQUENCE [LARGE SCALE GENOMIC DNA]</scope>
    <source>
        <strain evidence="4">Sdau11-99</strain>
    </source>
</reference>
<gene>
    <name evidence="4" type="ORF">GTA08_BOTSDO03820</name>
</gene>
<protein>
    <submittedName>
        <fullName evidence="4">Uncharacterized protein</fullName>
    </submittedName>
</protein>
<dbReference type="AlphaFoldDB" id="A0A8H4J076"/>
<feature type="compositionally biased region" description="Basic and acidic residues" evidence="3">
    <location>
        <begin position="1"/>
        <end position="11"/>
    </location>
</feature>
<feature type="region of interest" description="Disordered" evidence="3">
    <location>
        <begin position="115"/>
        <end position="135"/>
    </location>
</feature>
<sequence length="494" mass="54615">MMNKTFTDDKPQPTANPDRAPPAHPPSSTSGKRSGESLTLCKSLTDPHFQGLSGPNQFYLHYFGTELNKSYVIYDDPIRNPFRQSVSYTAEHRAFREIVIANSAMHAFRKLYASNTGSQDRQTPVPNARPAQSPLHYPITNPYQDALIAKQRAIRLLAQGIDQGTLNTDVVFGCVLLFVTLSFLHADQNEVQVHQRGLREVLKNPSVTPFTKDKALRIFRNSFLTDIALYDALETALFPSRACNTPLYSSQITLFENADEHHHFACPWEIVRATIKIADLSKSAAPPSRNVRDEIRFCVDQVEALDVSKWAALSPASSPPSNKPSTSGRLGHLETRMHIAEAYKSAFHVFAARLLRADPCLQRAARSHFGRIVHHLSHVPAADDGFKATSWPAFVAGLESEEHAASAWALAHLRAVCATVPWAYVWRAAETVERTMRARFTAEGGLAEPGRVELSRQVMAGFPVIQQGGSLLCDGALRAAMPAAEAWVFRGLAQ</sequence>
<dbReference type="GO" id="GO:0000976">
    <property type="term" value="F:transcription cis-regulatory region binding"/>
    <property type="evidence" value="ECO:0007669"/>
    <property type="project" value="TreeGrafter"/>
</dbReference>
<dbReference type="Proteomes" id="UP000572817">
    <property type="component" value="Unassembled WGS sequence"/>
</dbReference>
<accession>A0A8H4J076</accession>
<name>A0A8H4J076_9PEZI</name>
<keyword evidence="2" id="KW-0539">Nucleus</keyword>